<dbReference type="Proteomes" id="UP000886858">
    <property type="component" value="Unassembled WGS sequence"/>
</dbReference>
<dbReference type="EMBL" id="DWYY01000044">
    <property type="protein sequence ID" value="HJA92205.1"/>
    <property type="molecule type" value="Genomic_DNA"/>
</dbReference>
<name>A0A9D2L088_9FIRM</name>
<dbReference type="GO" id="GO:0046872">
    <property type="term" value="F:metal ion binding"/>
    <property type="evidence" value="ECO:0007669"/>
    <property type="project" value="UniProtKB-KW"/>
</dbReference>
<dbReference type="PANTHER" id="PTHR43498:SF1">
    <property type="entry name" value="COB--COM HETERODISULFIDE REDUCTASE IRON-SULFUR SUBUNIT A"/>
    <property type="match status" value="1"/>
</dbReference>
<keyword evidence="2" id="KW-0479">Metal-binding</keyword>
<keyword evidence="4" id="KW-0408">Iron</keyword>
<gene>
    <name evidence="6" type="ORF">H9717_03675</name>
</gene>
<dbReference type="GO" id="GO:0016491">
    <property type="term" value="F:oxidoreductase activity"/>
    <property type="evidence" value="ECO:0007669"/>
    <property type="project" value="UniProtKB-KW"/>
</dbReference>
<keyword evidence="3" id="KW-0560">Oxidoreductase</keyword>
<evidence type="ECO:0000313" key="7">
    <source>
        <dbReference type="Proteomes" id="UP000886858"/>
    </source>
</evidence>
<keyword evidence="1" id="KW-0004">4Fe-4S</keyword>
<keyword evidence="5" id="KW-0411">Iron-sulfur</keyword>
<accession>A0A9D2L088</accession>
<proteinExistence type="predicted"/>
<sequence>MNQKYDVVIAGGGTAGVVAAISAAREGLKTILVEKLSGLGGTQTLGMVTPFMASGVPQKGYVASAIGEEIRLEMVKRGYCEWLWFDPGMLQVVLEEKVLEAGAEILYDTSVIGLQKEGKKILSVDIFNSDGISRINADAFIDCTGDAHLTKMCGLDVMSGNKDGVNQSASLRFEMANVDIDRLAAWLKEMGQTVGTEKPFVQICTSGAWCCQAVREKVEKAKKENRLSAVECSHIQLFSVPGRPGVINFNCPETGAGRNVSSAAEKTRRLIAGRKSILRIASFMKQEIPGFENACLNGIASMLGIRESERIYAEYEYGIEDILHRRRFEDAIFKSAYPVDVHGASTALGSRLEYDPCPPEEAYYEYPYRSIVPKGMDNLLVCGRCAGCDFYAQSTIRVQFSCQAMGEAAGIAAKLAQQTGAAFRDVDGEQVSQTMRRAVKELQEKQSTP</sequence>
<reference evidence="6" key="1">
    <citation type="journal article" date="2021" name="PeerJ">
        <title>Extensive microbial diversity within the chicken gut microbiome revealed by metagenomics and culture.</title>
        <authorList>
            <person name="Gilroy R."/>
            <person name="Ravi A."/>
            <person name="Getino M."/>
            <person name="Pursley I."/>
            <person name="Horton D.L."/>
            <person name="Alikhan N.F."/>
            <person name="Baker D."/>
            <person name="Gharbi K."/>
            <person name="Hall N."/>
            <person name="Watson M."/>
            <person name="Adriaenssens E.M."/>
            <person name="Foster-Nyarko E."/>
            <person name="Jarju S."/>
            <person name="Secka A."/>
            <person name="Antonio M."/>
            <person name="Oren A."/>
            <person name="Chaudhuri R.R."/>
            <person name="La Ragione R."/>
            <person name="Hildebrand F."/>
            <person name="Pallen M.J."/>
        </authorList>
    </citation>
    <scope>NUCLEOTIDE SEQUENCE</scope>
    <source>
        <strain evidence="6">CHK179-7159</strain>
    </source>
</reference>
<dbReference type="Pfam" id="PF12831">
    <property type="entry name" value="FAD_oxidored"/>
    <property type="match status" value="1"/>
</dbReference>
<protein>
    <submittedName>
        <fullName evidence="6">FAD-dependent oxidoreductase</fullName>
    </submittedName>
</protein>
<dbReference type="PANTHER" id="PTHR43498">
    <property type="entry name" value="FERREDOXIN:COB-COM HETERODISULFIDE REDUCTASE SUBUNIT A"/>
    <property type="match status" value="1"/>
</dbReference>
<organism evidence="6 7">
    <name type="scientific">Candidatus Eisenbergiella merdipullorum</name>
    <dbReference type="NCBI Taxonomy" id="2838553"/>
    <lineage>
        <taxon>Bacteria</taxon>
        <taxon>Bacillati</taxon>
        <taxon>Bacillota</taxon>
        <taxon>Clostridia</taxon>
        <taxon>Lachnospirales</taxon>
        <taxon>Lachnospiraceae</taxon>
        <taxon>Eisenbergiella</taxon>
    </lineage>
</organism>
<comment type="caution">
    <text evidence="6">The sequence shown here is derived from an EMBL/GenBank/DDBJ whole genome shotgun (WGS) entry which is preliminary data.</text>
</comment>
<evidence type="ECO:0000313" key="6">
    <source>
        <dbReference type="EMBL" id="HJA92205.1"/>
    </source>
</evidence>
<dbReference type="SUPFAM" id="SSF51905">
    <property type="entry name" value="FAD/NAD(P)-binding domain"/>
    <property type="match status" value="1"/>
</dbReference>
<evidence type="ECO:0000256" key="3">
    <source>
        <dbReference type="ARBA" id="ARBA00023002"/>
    </source>
</evidence>
<reference evidence="6" key="2">
    <citation type="submission" date="2021-04" db="EMBL/GenBank/DDBJ databases">
        <authorList>
            <person name="Gilroy R."/>
        </authorList>
    </citation>
    <scope>NUCLEOTIDE SEQUENCE</scope>
    <source>
        <strain evidence="6">CHK179-7159</strain>
    </source>
</reference>
<dbReference type="GO" id="GO:0051539">
    <property type="term" value="F:4 iron, 4 sulfur cluster binding"/>
    <property type="evidence" value="ECO:0007669"/>
    <property type="project" value="UniProtKB-KW"/>
</dbReference>
<evidence type="ECO:0000256" key="5">
    <source>
        <dbReference type="ARBA" id="ARBA00023014"/>
    </source>
</evidence>
<dbReference type="InterPro" id="IPR036188">
    <property type="entry name" value="FAD/NAD-bd_sf"/>
</dbReference>
<evidence type="ECO:0000256" key="1">
    <source>
        <dbReference type="ARBA" id="ARBA00022485"/>
    </source>
</evidence>
<dbReference type="Gene3D" id="3.50.50.60">
    <property type="entry name" value="FAD/NAD(P)-binding domain"/>
    <property type="match status" value="1"/>
</dbReference>
<evidence type="ECO:0000256" key="2">
    <source>
        <dbReference type="ARBA" id="ARBA00022723"/>
    </source>
</evidence>
<evidence type="ECO:0000256" key="4">
    <source>
        <dbReference type="ARBA" id="ARBA00023004"/>
    </source>
</evidence>
<dbReference type="AlphaFoldDB" id="A0A9D2L088"/>
<dbReference type="InterPro" id="IPR039650">
    <property type="entry name" value="HdrA-like"/>
</dbReference>